<evidence type="ECO:0000313" key="6">
    <source>
        <dbReference type="EMBL" id="TFZ07083.1"/>
    </source>
</evidence>
<dbReference type="GO" id="GO:0016811">
    <property type="term" value="F:hydrolase activity, acting on carbon-nitrogen (but not peptide) bonds, in linear amides"/>
    <property type="evidence" value="ECO:0007669"/>
    <property type="project" value="TreeGrafter"/>
</dbReference>
<dbReference type="Proteomes" id="UP000298180">
    <property type="component" value="Unassembled WGS sequence"/>
</dbReference>
<evidence type="ECO:0000256" key="2">
    <source>
        <dbReference type="ARBA" id="ARBA00022723"/>
    </source>
</evidence>
<evidence type="ECO:0000256" key="1">
    <source>
        <dbReference type="ARBA" id="ARBA00001947"/>
    </source>
</evidence>
<evidence type="ECO:0000256" key="3">
    <source>
        <dbReference type="ARBA" id="ARBA00022801"/>
    </source>
</evidence>
<dbReference type="AlphaFoldDB" id="A0A4Z0C646"/>
<keyword evidence="4" id="KW-0862">Zinc</keyword>
<evidence type="ECO:0000313" key="7">
    <source>
        <dbReference type="Proteomes" id="UP000298180"/>
    </source>
</evidence>
<dbReference type="InterPro" id="IPR003785">
    <property type="entry name" value="Creatininase/forma_Hydrolase"/>
</dbReference>
<protein>
    <submittedName>
        <fullName evidence="6">Creatininase family protein</fullName>
    </submittedName>
</protein>
<sequence>MSLKSRFWADLTTRDFAQLQAGGAIEQVVAVLPVAAIEQHGPHLPLGVDATLVDGIVQAGLPHLPADLPVLFLPTQQVGKSNEHIRFPGTLTLSAETIIRLWTDIGESVARAGVRKLVLFNSHGGQVSVMDIVARELRTRCELMVFSVNWFHLPLGDAVDLLFSREEHRFGIHAGDIETSMMLALRPQLVDMAHARDFKSSSQERAEKFPILGNGSSAKLGWQMQDYNPLGAAGNATLATADKGRAVVEAAGRQLALLLQEVAQVPLSTLVPRPEFPR</sequence>
<dbReference type="GO" id="GO:0009231">
    <property type="term" value="P:riboflavin biosynthetic process"/>
    <property type="evidence" value="ECO:0007669"/>
    <property type="project" value="TreeGrafter"/>
</dbReference>
<keyword evidence="7" id="KW-1185">Reference proteome</keyword>
<dbReference type="OrthoDB" id="9801445at2"/>
<name>A0A4Z0C646_9BURK</name>
<comment type="similarity">
    <text evidence="5">Belongs to the creatininase superfamily.</text>
</comment>
<dbReference type="Gene3D" id="3.40.50.10310">
    <property type="entry name" value="Creatininase"/>
    <property type="match status" value="1"/>
</dbReference>
<dbReference type="PANTHER" id="PTHR35005:SF1">
    <property type="entry name" value="2-AMINO-5-FORMYLAMINO-6-RIBOSYLAMINOPYRIMIDIN-4(3H)-ONE 5'-MONOPHOSPHATE DEFORMYLASE"/>
    <property type="match status" value="1"/>
</dbReference>
<gene>
    <name evidence="6" type="ORF">EZ313_10835</name>
</gene>
<dbReference type="InterPro" id="IPR024087">
    <property type="entry name" value="Creatininase-like_sf"/>
</dbReference>
<evidence type="ECO:0000256" key="5">
    <source>
        <dbReference type="ARBA" id="ARBA00024029"/>
    </source>
</evidence>
<keyword evidence="3" id="KW-0378">Hydrolase</keyword>
<dbReference type="Pfam" id="PF02633">
    <property type="entry name" value="Creatininase"/>
    <property type="match status" value="1"/>
</dbReference>
<accession>A0A4Z0C646</accession>
<dbReference type="PANTHER" id="PTHR35005">
    <property type="entry name" value="3-DEHYDRO-SCYLLO-INOSOSE HYDROLASE"/>
    <property type="match status" value="1"/>
</dbReference>
<dbReference type="EMBL" id="SMLM01000001">
    <property type="protein sequence ID" value="TFZ07083.1"/>
    <property type="molecule type" value="Genomic_DNA"/>
</dbReference>
<comment type="cofactor">
    <cofactor evidence="1">
        <name>Zn(2+)</name>
        <dbReference type="ChEBI" id="CHEBI:29105"/>
    </cofactor>
</comment>
<keyword evidence="2" id="KW-0479">Metal-binding</keyword>
<organism evidence="6 7">
    <name type="scientific">Ramlibacter henchirensis</name>
    <dbReference type="NCBI Taxonomy" id="204072"/>
    <lineage>
        <taxon>Bacteria</taxon>
        <taxon>Pseudomonadati</taxon>
        <taxon>Pseudomonadota</taxon>
        <taxon>Betaproteobacteria</taxon>
        <taxon>Burkholderiales</taxon>
        <taxon>Comamonadaceae</taxon>
        <taxon>Ramlibacter</taxon>
    </lineage>
</organism>
<dbReference type="SUPFAM" id="SSF102215">
    <property type="entry name" value="Creatininase"/>
    <property type="match status" value="1"/>
</dbReference>
<comment type="caution">
    <text evidence="6">The sequence shown here is derived from an EMBL/GenBank/DDBJ whole genome shotgun (WGS) entry which is preliminary data.</text>
</comment>
<dbReference type="RefSeq" id="WP_135263163.1">
    <property type="nucleotide sequence ID" value="NZ_SMLM01000001.1"/>
</dbReference>
<dbReference type="GO" id="GO:0046872">
    <property type="term" value="F:metal ion binding"/>
    <property type="evidence" value="ECO:0007669"/>
    <property type="project" value="UniProtKB-KW"/>
</dbReference>
<evidence type="ECO:0000256" key="4">
    <source>
        <dbReference type="ARBA" id="ARBA00022833"/>
    </source>
</evidence>
<proteinExistence type="inferred from homology"/>
<reference evidence="6 7" key="1">
    <citation type="submission" date="2019-03" db="EMBL/GenBank/DDBJ databases">
        <title>Ramlibacter henchirensis DSM 14656, whole genome shotgun sequence.</title>
        <authorList>
            <person name="Zhang X."/>
            <person name="Feng G."/>
            <person name="Zhu H."/>
        </authorList>
    </citation>
    <scope>NUCLEOTIDE SEQUENCE [LARGE SCALE GENOMIC DNA]</scope>
    <source>
        <strain evidence="6 7">DSM 14656</strain>
    </source>
</reference>